<dbReference type="SUPFAM" id="SSF53955">
    <property type="entry name" value="Lysozyme-like"/>
    <property type="match status" value="1"/>
</dbReference>
<keyword evidence="2" id="KW-1185">Reference proteome</keyword>
<dbReference type="GeneID" id="26798921"/>
<gene>
    <name evidence="1" type="ORF">ADP64_000038</name>
</gene>
<organism evidence="1 2">
    <name type="scientific">Achromobacter phage phiAxp-2</name>
    <dbReference type="NCBI Taxonomy" id="1664246"/>
    <lineage>
        <taxon>Viruses</taxon>
        <taxon>Duplodnaviria</taxon>
        <taxon>Heunggongvirae</taxon>
        <taxon>Uroviricota</taxon>
        <taxon>Caudoviricetes</taxon>
        <taxon>Casjensviridae</taxon>
        <taxon>Fengtaivirus</taxon>
        <taxon>Fengtaivirus Axp2</taxon>
    </lineage>
</organism>
<dbReference type="KEGG" id="vg:26798921"/>
<sequence>MFCLLVIAMCKRLGTDPNWMMGCMAFETGPKMRFKPNARNLAGSSGTGLIMFMASTAKSLGTTVEALAKMTQAEQLVYVEQYFKPYIGKLNSLEDLYMAILWPAAVGKPLDYVLFRRGTLAYTQNVGLDSNGDGVITKAEACTKVRETYQMGLEGAFYAEV</sequence>
<dbReference type="OrthoDB" id="8900at10239"/>
<dbReference type="EMBL" id="KT321316">
    <property type="protein sequence ID" value="ALA45432.1"/>
    <property type="molecule type" value="Genomic_DNA"/>
</dbReference>
<dbReference type="Gene3D" id="1.10.530.10">
    <property type="match status" value="1"/>
</dbReference>
<proteinExistence type="predicted"/>
<dbReference type="InterPro" id="IPR023346">
    <property type="entry name" value="Lysozyme-like_dom_sf"/>
</dbReference>
<name>A0A0K2FI39_9CAUD</name>
<reference evidence="1" key="1">
    <citation type="submission" date="2015-09" db="EMBL/GenBank/DDBJ databases">
        <authorList>
            <person name="Zhao X."/>
        </authorList>
    </citation>
    <scope>NUCLEOTIDE SEQUENCE</scope>
</reference>
<evidence type="ECO:0000313" key="1">
    <source>
        <dbReference type="EMBL" id="ALA45432.1"/>
    </source>
</evidence>
<protein>
    <submittedName>
        <fullName evidence="1">Uncharacterized protein</fullName>
    </submittedName>
</protein>
<dbReference type="Proteomes" id="UP000201646">
    <property type="component" value="Segment"/>
</dbReference>
<dbReference type="RefSeq" id="YP_009226456.1">
    <property type="nucleotide sequence ID" value="NC_029106.1"/>
</dbReference>
<evidence type="ECO:0000313" key="2">
    <source>
        <dbReference type="Proteomes" id="UP000201646"/>
    </source>
</evidence>
<accession>A0A0K2FI39</accession>